<dbReference type="RefSeq" id="WP_125229041.1">
    <property type="nucleotide sequence ID" value="NZ_RQYT01000048.1"/>
</dbReference>
<evidence type="ECO:0000256" key="1">
    <source>
        <dbReference type="SAM" id="MobiDB-lite"/>
    </source>
</evidence>
<reference evidence="2 3" key="1">
    <citation type="submission" date="2018-11" db="EMBL/GenBank/DDBJ databases">
        <title>Genomes From Bacteria Associated with the Canine Oral Cavity: a Test Case for Automated Genome-Based Taxonomic Assignment.</title>
        <authorList>
            <person name="Coil D.A."/>
            <person name="Jospin G."/>
            <person name="Darling A.E."/>
            <person name="Wallis C."/>
            <person name="Davis I.J."/>
            <person name="Harris S."/>
            <person name="Eisen J.A."/>
            <person name="Holcombe L.J."/>
            <person name="O'Flynn C."/>
        </authorList>
    </citation>
    <scope>NUCLEOTIDE SEQUENCE [LARGE SCALE GENOMIC DNA]</scope>
    <source>
        <strain evidence="2 3">OH2822_COT-296</strain>
    </source>
</reference>
<feature type="region of interest" description="Disordered" evidence="1">
    <location>
        <begin position="1"/>
        <end position="42"/>
    </location>
</feature>
<feature type="compositionally biased region" description="Basic residues" evidence="1">
    <location>
        <begin position="23"/>
        <end position="40"/>
    </location>
</feature>
<dbReference type="Proteomes" id="UP000280935">
    <property type="component" value="Unassembled WGS sequence"/>
</dbReference>
<evidence type="ECO:0000313" key="2">
    <source>
        <dbReference type="EMBL" id="RRD48234.1"/>
    </source>
</evidence>
<accession>A0A3P1WNT2</accession>
<sequence>MTHPVTADHTDCSSATRPASTRTRPRSRGLWRQPTPRHPKPLPLLSGSALLLDADGLVELCSLVARDFPGDPLTHERVLASLVATARAGRRKHIRAAVAERLGLTGFVVNVLENLLLRTTQTDPVPPPETPAGGFLTHLLVHRAATVIDALGHIPCLLSTPTHDDFRVAWRVFVDRAEVYEDSRSAALPADVAVALGRLNRFERIDPDDLPTVRIQGSDTTLDEVVAHWLVTPSEATRLVLLPEREEANRWVNRLAARMQVAGEESTVHHLLGLDDVWSREYRPGQAADRDRDAVAAFLPVADPVIATTLGEIPPAWTLLPNHPARPAAWALHALLERGAAESLQAFGHVAKVAVPWGSVLSLVWLQLAGTVDESERKSLAAHLIDGWERCAVTPEDLLTAWHSRWRSLLDPSRLDVARTLIVASREGALALVWPLLSEIIDDLAGSRGFTGTTATLLEEFQPLVAEVVAAQVPLDLPEVRALAKHTSTGPGVTAARRIVASMPARMSEAS</sequence>
<dbReference type="EMBL" id="RQYT01000048">
    <property type="protein sequence ID" value="RRD48234.1"/>
    <property type="molecule type" value="Genomic_DNA"/>
</dbReference>
<gene>
    <name evidence="2" type="ORF">EII35_13775</name>
</gene>
<dbReference type="OrthoDB" id="3245799at2"/>
<dbReference type="AlphaFoldDB" id="A0A3P1WNT2"/>
<organism evidence="2 3">
    <name type="scientific">Arachnia propionica</name>
    <dbReference type="NCBI Taxonomy" id="1750"/>
    <lineage>
        <taxon>Bacteria</taxon>
        <taxon>Bacillati</taxon>
        <taxon>Actinomycetota</taxon>
        <taxon>Actinomycetes</taxon>
        <taxon>Propionibacteriales</taxon>
        <taxon>Propionibacteriaceae</taxon>
        <taxon>Arachnia</taxon>
    </lineage>
</organism>
<evidence type="ECO:0000313" key="3">
    <source>
        <dbReference type="Proteomes" id="UP000280935"/>
    </source>
</evidence>
<comment type="caution">
    <text evidence="2">The sequence shown here is derived from an EMBL/GenBank/DDBJ whole genome shotgun (WGS) entry which is preliminary data.</text>
</comment>
<name>A0A3P1WNT2_9ACTN</name>
<protein>
    <submittedName>
        <fullName evidence="2">Uncharacterized protein</fullName>
    </submittedName>
</protein>
<feature type="compositionally biased region" description="Low complexity" evidence="1">
    <location>
        <begin position="13"/>
        <end position="22"/>
    </location>
</feature>
<feature type="compositionally biased region" description="Basic and acidic residues" evidence="1">
    <location>
        <begin position="1"/>
        <end position="11"/>
    </location>
</feature>
<proteinExistence type="predicted"/>